<protein>
    <submittedName>
        <fullName evidence="2">Uncharacterized protein</fullName>
    </submittedName>
</protein>
<reference evidence="2" key="1">
    <citation type="journal article" date="2020" name="New Phytol.">
        <title>Comparative genomics reveals dynamic genome evolution in host specialist ectomycorrhizal fungi.</title>
        <authorList>
            <person name="Lofgren L.A."/>
            <person name="Nguyen N.H."/>
            <person name="Vilgalys R."/>
            <person name="Ruytinx J."/>
            <person name="Liao H.L."/>
            <person name="Branco S."/>
            <person name="Kuo A."/>
            <person name="LaButti K."/>
            <person name="Lipzen A."/>
            <person name="Andreopoulos W."/>
            <person name="Pangilinan J."/>
            <person name="Riley R."/>
            <person name="Hundley H."/>
            <person name="Na H."/>
            <person name="Barry K."/>
            <person name="Grigoriev I.V."/>
            <person name="Stajich J.E."/>
            <person name="Kennedy P.G."/>
        </authorList>
    </citation>
    <scope>NUCLEOTIDE SEQUENCE</scope>
    <source>
        <strain evidence="2">S12</strain>
    </source>
</reference>
<feature type="region of interest" description="Disordered" evidence="1">
    <location>
        <begin position="138"/>
        <end position="203"/>
    </location>
</feature>
<evidence type="ECO:0000313" key="3">
    <source>
        <dbReference type="Proteomes" id="UP000719766"/>
    </source>
</evidence>
<feature type="compositionally biased region" description="Polar residues" evidence="1">
    <location>
        <begin position="160"/>
        <end position="172"/>
    </location>
</feature>
<dbReference type="RefSeq" id="XP_041155783.1">
    <property type="nucleotide sequence ID" value="XM_041308904.1"/>
</dbReference>
<name>A0A9P7AHH7_9AGAM</name>
<feature type="compositionally biased region" description="Basic and acidic residues" evidence="1">
    <location>
        <begin position="316"/>
        <end position="325"/>
    </location>
</feature>
<evidence type="ECO:0000256" key="1">
    <source>
        <dbReference type="SAM" id="MobiDB-lite"/>
    </source>
</evidence>
<feature type="compositionally biased region" description="Low complexity" evidence="1">
    <location>
        <begin position="72"/>
        <end position="82"/>
    </location>
</feature>
<feature type="compositionally biased region" description="Basic and acidic residues" evidence="1">
    <location>
        <begin position="272"/>
        <end position="286"/>
    </location>
</feature>
<gene>
    <name evidence="2" type="ORF">HD556DRAFT_1496950</name>
</gene>
<sequence>MMKINQSSQSSQILSLSLTVEETVAEMPRYTFGNTLRLLASLHCSAAAVEVQTPNPNPKLNGPVESLTLDPSRSSPASSFNSDIKKKADRLLKNITDRKEQIDTPLPAALSQPYVLAELRTPGVWFDGVDWAAGGLDIGGKREDDSLSSTSASTRSDGSHTTSPVLSMTMLHTTPSPPPSHPEEKEHEPTTTTATAQPKPPQVIIPIPVSPVLDSPKLLHPIPYVPVTLAHMAQYSLEAFKQVWRKACAPLYHCLTLSFLPRTSMPPKHPRRDSDRPVDDQARHGESVAPIPTPRQRKRSSEELDVGNDSLSRGDSLQKRLHIEESSLGGMGDELPDMGEEGMVDEVIDELLKGKSRGAAGAAIETKPRHHAGILPLPYAPSSSGEFTRIITQANDVGARYVGCCSSLD</sequence>
<dbReference type="GeneID" id="64602668"/>
<organism evidence="2 3">
    <name type="scientific">Suillus plorans</name>
    <dbReference type="NCBI Taxonomy" id="116603"/>
    <lineage>
        <taxon>Eukaryota</taxon>
        <taxon>Fungi</taxon>
        <taxon>Dikarya</taxon>
        <taxon>Basidiomycota</taxon>
        <taxon>Agaricomycotina</taxon>
        <taxon>Agaricomycetes</taxon>
        <taxon>Agaricomycetidae</taxon>
        <taxon>Boletales</taxon>
        <taxon>Suillineae</taxon>
        <taxon>Suillaceae</taxon>
        <taxon>Suillus</taxon>
    </lineage>
</organism>
<comment type="caution">
    <text evidence="2">The sequence shown here is derived from an EMBL/GenBank/DDBJ whole genome shotgun (WGS) entry which is preliminary data.</text>
</comment>
<dbReference type="OrthoDB" id="3158970at2759"/>
<dbReference type="Proteomes" id="UP000719766">
    <property type="component" value="Unassembled WGS sequence"/>
</dbReference>
<feature type="region of interest" description="Disordered" evidence="1">
    <location>
        <begin position="53"/>
        <end position="82"/>
    </location>
</feature>
<keyword evidence="3" id="KW-1185">Reference proteome</keyword>
<feature type="region of interest" description="Disordered" evidence="1">
    <location>
        <begin position="260"/>
        <end position="338"/>
    </location>
</feature>
<evidence type="ECO:0000313" key="2">
    <source>
        <dbReference type="EMBL" id="KAG1788585.1"/>
    </source>
</evidence>
<dbReference type="EMBL" id="JABBWE010000067">
    <property type="protein sequence ID" value="KAG1788585.1"/>
    <property type="molecule type" value="Genomic_DNA"/>
</dbReference>
<feature type="compositionally biased region" description="Low complexity" evidence="1">
    <location>
        <begin position="147"/>
        <end position="156"/>
    </location>
</feature>
<accession>A0A9P7AHH7</accession>
<dbReference type="AlphaFoldDB" id="A0A9P7AHH7"/>
<proteinExistence type="predicted"/>